<dbReference type="AlphaFoldDB" id="A0A1A5ZZU1"/>
<proteinExistence type="predicted"/>
<dbReference type="EMBL" id="CP144538">
    <property type="protein sequence ID" value="WWC64881.1"/>
    <property type="molecule type" value="Genomic_DNA"/>
</dbReference>
<feature type="domain" description="BRCT" evidence="2">
    <location>
        <begin position="16"/>
        <end position="149"/>
    </location>
</feature>
<organism evidence="3">
    <name type="scientific">Kwoniella dejecticola CBS 10117</name>
    <dbReference type="NCBI Taxonomy" id="1296121"/>
    <lineage>
        <taxon>Eukaryota</taxon>
        <taxon>Fungi</taxon>
        <taxon>Dikarya</taxon>
        <taxon>Basidiomycota</taxon>
        <taxon>Agaricomycotina</taxon>
        <taxon>Tremellomycetes</taxon>
        <taxon>Tremellales</taxon>
        <taxon>Cryptococcaceae</taxon>
        <taxon>Kwoniella</taxon>
    </lineage>
</organism>
<dbReference type="PROSITE" id="PS50172">
    <property type="entry name" value="BRCT"/>
    <property type="match status" value="2"/>
</dbReference>
<evidence type="ECO:0000259" key="2">
    <source>
        <dbReference type="PROSITE" id="PS50172"/>
    </source>
</evidence>
<gene>
    <name evidence="3" type="ORF">I303_06900</name>
    <name evidence="4" type="ORF">I303_107495</name>
</gene>
<feature type="domain" description="BRCT" evidence="2">
    <location>
        <begin position="363"/>
        <end position="465"/>
    </location>
</feature>
<evidence type="ECO:0000313" key="4">
    <source>
        <dbReference type="EMBL" id="WWC64881.1"/>
    </source>
</evidence>
<evidence type="ECO:0000313" key="3">
    <source>
        <dbReference type="EMBL" id="OBR83335.1"/>
    </source>
</evidence>
<dbReference type="OrthoDB" id="2565199at2759"/>
<dbReference type="VEuPathDB" id="FungiDB:I303_06900"/>
<dbReference type="InterPro" id="IPR001357">
    <property type="entry name" value="BRCT_dom"/>
</dbReference>
<dbReference type="RefSeq" id="XP_018261177.1">
    <property type="nucleotide sequence ID" value="XM_018410174.1"/>
</dbReference>
<reference evidence="3" key="1">
    <citation type="submission" date="2013-07" db="EMBL/GenBank/DDBJ databases">
        <title>The Genome Sequence of Cryptococcus dejecticola CBS10117.</title>
        <authorList>
            <consortium name="The Broad Institute Genome Sequencing Platform"/>
            <person name="Cuomo C."/>
            <person name="Litvintseva A."/>
            <person name="Chen Y."/>
            <person name="Heitman J."/>
            <person name="Sun S."/>
            <person name="Springer D."/>
            <person name="Dromer F."/>
            <person name="Young S.K."/>
            <person name="Zeng Q."/>
            <person name="Gargeya S."/>
            <person name="Fitzgerald M."/>
            <person name="Abouelleil A."/>
            <person name="Alvarado L."/>
            <person name="Berlin A.M."/>
            <person name="Chapman S.B."/>
            <person name="Dewar J."/>
            <person name="Goldberg J."/>
            <person name="Griggs A."/>
            <person name="Gujja S."/>
            <person name="Hansen M."/>
            <person name="Howarth C."/>
            <person name="Imamovic A."/>
            <person name="Larimer J."/>
            <person name="McCowan C."/>
            <person name="Murphy C."/>
            <person name="Pearson M."/>
            <person name="Priest M."/>
            <person name="Roberts A."/>
            <person name="Saif S."/>
            <person name="Shea T."/>
            <person name="Sykes S."/>
            <person name="Wortman J."/>
            <person name="Nusbaum C."/>
            <person name="Birren B."/>
        </authorList>
    </citation>
    <scope>NUCLEOTIDE SEQUENCE [LARGE SCALE GENOMIC DNA]</scope>
    <source>
        <strain evidence="3">CBS 10117</strain>
    </source>
</reference>
<feature type="region of interest" description="Disordered" evidence="1">
    <location>
        <begin position="289"/>
        <end position="361"/>
    </location>
</feature>
<reference evidence="4" key="3">
    <citation type="submission" date="2024-02" db="EMBL/GenBank/DDBJ databases">
        <title>Comparative genomics of Cryptococcus and Kwoniella reveals pathogenesis evolution and contrasting modes of karyotype evolution via chromosome fusion or intercentromeric recombination.</title>
        <authorList>
            <person name="Coelho M.A."/>
            <person name="David-Palma M."/>
            <person name="Shea T."/>
            <person name="Bowers K."/>
            <person name="McGinley-Smith S."/>
            <person name="Mohammad A.W."/>
            <person name="Gnirke A."/>
            <person name="Yurkov A.M."/>
            <person name="Nowrousian M."/>
            <person name="Sun S."/>
            <person name="Cuomo C.A."/>
            <person name="Heitman J."/>
        </authorList>
    </citation>
    <scope>NUCLEOTIDE SEQUENCE</scope>
    <source>
        <strain evidence="4">CBS 10117</strain>
    </source>
</reference>
<dbReference type="GeneID" id="28970599"/>
<dbReference type="KEGG" id="kdj:28970599"/>
<dbReference type="STRING" id="1296121.A0A1A5ZZU1"/>
<dbReference type="Gene3D" id="3.40.50.10190">
    <property type="entry name" value="BRCT domain"/>
    <property type="match status" value="2"/>
</dbReference>
<evidence type="ECO:0000313" key="5">
    <source>
        <dbReference type="Proteomes" id="UP000078595"/>
    </source>
</evidence>
<keyword evidence="5" id="KW-1185">Reference proteome</keyword>
<evidence type="ECO:0000256" key="1">
    <source>
        <dbReference type="SAM" id="MobiDB-lite"/>
    </source>
</evidence>
<feature type="compositionally biased region" description="Polar residues" evidence="1">
    <location>
        <begin position="290"/>
        <end position="353"/>
    </location>
</feature>
<protein>
    <recommendedName>
        <fullName evidence="2">BRCT domain-containing protein</fullName>
    </recommendedName>
</protein>
<name>A0A1A5ZZU1_9TREE</name>
<dbReference type="SUPFAM" id="SSF52113">
    <property type="entry name" value="BRCT domain"/>
    <property type="match status" value="2"/>
</dbReference>
<dbReference type="Proteomes" id="UP000078595">
    <property type="component" value="Chromosome 9"/>
</dbReference>
<dbReference type="InterPro" id="IPR036420">
    <property type="entry name" value="BRCT_dom_sf"/>
</dbReference>
<reference evidence="4" key="2">
    <citation type="submission" date="2013-07" db="EMBL/GenBank/DDBJ databases">
        <authorList>
            <consortium name="The Broad Institute Genome Sequencing Platform"/>
            <person name="Cuomo C."/>
            <person name="Litvintseva A."/>
            <person name="Chen Y."/>
            <person name="Heitman J."/>
            <person name="Sun S."/>
            <person name="Springer D."/>
            <person name="Dromer F."/>
            <person name="Young S.K."/>
            <person name="Zeng Q."/>
            <person name="Gargeya S."/>
            <person name="Fitzgerald M."/>
            <person name="Abouelleil A."/>
            <person name="Alvarado L."/>
            <person name="Berlin A.M."/>
            <person name="Chapman S.B."/>
            <person name="Dewar J."/>
            <person name="Goldberg J."/>
            <person name="Griggs A."/>
            <person name="Gujja S."/>
            <person name="Hansen M."/>
            <person name="Howarth C."/>
            <person name="Imamovic A."/>
            <person name="Larimer J."/>
            <person name="McCowan C."/>
            <person name="Murphy C."/>
            <person name="Pearson M."/>
            <person name="Priest M."/>
            <person name="Roberts A."/>
            <person name="Saif S."/>
            <person name="Shea T."/>
            <person name="Sykes S."/>
            <person name="Wortman J."/>
            <person name="Nusbaum C."/>
            <person name="Birren B."/>
        </authorList>
    </citation>
    <scope>NUCLEOTIDE SEQUENCE</scope>
    <source>
        <strain evidence="4">CBS 10117</strain>
    </source>
</reference>
<sequence>MIVAIPPGRPSGKTPTHSRFFNDFTFYVCSFGGEGDWRSKYEIERIIRIIKRHGGSISRSPSSHEVIHIILPLNPGYPQDVVLQVDAFGPDLISLEHQQEWTDNDIIRHFARTAGGSSSPDKVAGYKGKKKVVLRGEWLDECERQDRVVGTFDEYAGWEIKGTYGPQFVNITPFGEPHIPFEMRKLRSTSDIRDALDLSSAHELSQSSPFNHLGSSLRPVTIDKLQRTGDPSDPTHHREEMMSTAGHAEVNGDSASTELQVTDAEEVKPILTEDSRPNTPELPAAHLEQSAPSMPAQNASSWASVVPSQAATPRSQVDQSDIASLVPSPTKQSRLSSVDTPSISSFSQSQTHLHSGPSGTAAEQEAVFASGILPLPLGFHVVGSSRERRSLGMLIMHTGGGFIVPKSEATIHVLPLPMEERVSDPAHLEIIEEVATKPTQAVVSEDWVYNCISNKHLLSLDEYRLHRTDPRLSD</sequence>
<accession>A0A1A5ZZU1</accession>
<dbReference type="EMBL" id="KI894034">
    <property type="protein sequence ID" value="OBR83335.1"/>
    <property type="molecule type" value="Genomic_DNA"/>
</dbReference>